<dbReference type="Proteomes" id="UP000245754">
    <property type="component" value="Unassembled WGS sequence"/>
</dbReference>
<accession>A0A316F1V6</accession>
<protein>
    <submittedName>
        <fullName evidence="2">Glycosyltransferase involved in cell wall biosynthesis</fullName>
    </submittedName>
</protein>
<reference evidence="2 3" key="1">
    <citation type="submission" date="2018-05" db="EMBL/GenBank/DDBJ databases">
        <title>Genomic Encyclopedia of Type Strains, Phase IV (KMG-V): Genome sequencing to study the core and pangenomes of soil and plant-associated prokaryotes.</title>
        <authorList>
            <person name="Whitman W."/>
        </authorList>
    </citation>
    <scope>NUCLEOTIDE SEQUENCE [LARGE SCALE GENOMIC DNA]</scope>
    <source>
        <strain evidence="2 3">SLV-132</strain>
    </source>
</reference>
<proteinExistence type="predicted"/>
<dbReference type="EMBL" id="QGGT01000001">
    <property type="protein sequence ID" value="PWK38292.1"/>
    <property type="molecule type" value="Genomic_DNA"/>
</dbReference>
<sequence length="381" mass="40667">MGGAEQQVAALAREYLARGHQVALISLTPDCEVPLPDAVERLMLDLHKNPLSMAQALFAARRFARQWRPDIVNAHMFHANLFARILSRIAPLPPLVCAAHSFSEGGRHRMLLYRLTNRWCTLTTQVSEASRAEMIRAGAVTADRVRVMFNGIDTEKFRPDPALRARTRAQLGYGGETRLIVTIGRLAAEKAQTMLVDAFARMAGDAPAHLLIVGDGPERGALAARIAQRGLGHSATLLGMRHDIPALLNAADLFVLSSRVEGMPLVIGEAMACGRPIVATAAPGVAELMGDVDTIVPIGDTEALARAMSAALRQANEDGAADGTAEGNAEGNADRAAAVRRDRIVKQFGIAAAADRWLALFAQLSQSGGARTGPVRRCADA</sequence>
<dbReference type="Gene3D" id="3.40.50.2000">
    <property type="entry name" value="Glycogen Phosphorylase B"/>
    <property type="match status" value="2"/>
</dbReference>
<feature type="domain" description="Glycosyltransferase subfamily 4-like N-terminal" evidence="1">
    <location>
        <begin position="1"/>
        <end position="156"/>
    </location>
</feature>
<keyword evidence="2" id="KW-0808">Transferase</keyword>
<dbReference type="PANTHER" id="PTHR45947">
    <property type="entry name" value="SULFOQUINOVOSYL TRANSFERASE SQD2"/>
    <property type="match status" value="1"/>
</dbReference>
<dbReference type="Pfam" id="PF13439">
    <property type="entry name" value="Glyco_transf_4"/>
    <property type="match status" value="1"/>
</dbReference>
<organism evidence="2 3">
    <name type="scientific">Cupriavidus plantarum</name>
    <dbReference type="NCBI Taxonomy" id="942865"/>
    <lineage>
        <taxon>Bacteria</taxon>
        <taxon>Pseudomonadati</taxon>
        <taxon>Pseudomonadota</taxon>
        <taxon>Betaproteobacteria</taxon>
        <taxon>Burkholderiales</taxon>
        <taxon>Burkholderiaceae</taxon>
        <taxon>Cupriavidus</taxon>
    </lineage>
</organism>
<dbReference type="InterPro" id="IPR028098">
    <property type="entry name" value="Glyco_trans_4-like_N"/>
</dbReference>
<dbReference type="SUPFAM" id="SSF53756">
    <property type="entry name" value="UDP-Glycosyltransferase/glycogen phosphorylase"/>
    <property type="match status" value="1"/>
</dbReference>
<name>A0A316F1V6_9BURK</name>
<dbReference type="PANTHER" id="PTHR45947:SF3">
    <property type="entry name" value="SULFOQUINOVOSYL TRANSFERASE SQD2"/>
    <property type="match status" value="1"/>
</dbReference>
<keyword evidence="3" id="KW-1185">Reference proteome</keyword>
<evidence type="ECO:0000259" key="1">
    <source>
        <dbReference type="Pfam" id="PF13439"/>
    </source>
</evidence>
<dbReference type="Pfam" id="PF13692">
    <property type="entry name" value="Glyco_trans_1_4"/>
    <property type="match status" value="1"/>
</dbReference>
<comment type="caution">
    <text evidence="2">The sequence shown here is derived from an EMBL/GenBank/DDBJ whole genome shotgun (WGS) entry which is preliminary data.</text>
</comment>
<dbReference type="InterPro" id="IPR050194">
    <property type="entry name" value="Glycosyltransferase_grp1"/>
</dbReference>
<evidence type="ECO:0000313" key="3">
    <source>
        <dbReference type="Proteomes" id="UP000245754"/>
    </source>
</evidence>
<gene>
    <name evidence="2" type="ORF">C7419_1012187</name>
</gene>
<dbReference type="AlphaFoldDB" id="A0A316F1V6"/>
<dbReference type="GO" id="GO:0016757">
    <property type="term" value="F:glycosyltransferase activity"/>
    <property type="evidence" value="ECO:0007669"/>
    <property type="project" value="TreeGrafter"/>
</dbReference>
<evidence type="ECO:0000313" key="2">
    <source>
        <dbReference type="EMBL" id="PWK38292.1"/>
    </source>
</evidence>